<proteinExistence type="predicted"/>
<organism evidence="2 3">
    <name type="scientific">Cytobacillus citreus</name>
    <dbReference type="NCBI Taxonomy" id="2833586"/>
    <lineage>
        <taxon>Bacteria</taxon>
        <taxon>Bacillati</taxon>
        <taxon>Bacillota</taxon>
        <taxon>Bacilli</taxon>
        <taxon>Bacillales</taxon>
        <taxon>Bacillaceae</taxon>
        <taxon>Cytobacillus</taxon>
    </lineage>
</organism>
<dbReference type="Pfam" id="PF06961">
    <property type="entry name" value="DUF1294"/>
    <property type="match status" value="1"/>
</dbReference>
<keyword evidence="1" id="KW-0812">Transmembrane</keyword>
<evidence type="ECO:0000256" key="1">
    <source>
        <dbReference type="SAM" id="Phobius"/>
    </source>
</evidence>
<dbReference type="RefSeq" id="WP_213102984.1">
    <property type="nucleotide sequence ID" value="NZ_JAGYPM010000003.1"/>
</dbReference>
<evidence type="ECO:0000313" key="3">
    <source>
        <dbReference type="Proteomes" id="UP000681027"/>
    </source>
</evidence>
<reference evidence="2 3" key="1">
    <citation type="submission" date="2021-05" db="EMBL/GenBank/DDBJ databases">
        <title>Novel Bacillus species.</title>
        <authorList>
            <person name="Liu G."/>
        </authorList>
    </citation>
    <scope>NUCLEOTIDE SEQUENCE [LARGE SCALE GENOMIC DNA]</scope>
    <source>
        <strain evidence="2 3">FJAT-49705</strain>
    </source>
</reference>
<keyword evidence="3" id="KW-1185">Reference proteome</keyword>
<gene>
    <name evidence="2" type="ORF">KHA94_15305</name>
</gene>
<name>A0ABS5NVE7_9BACI</name>
<dbReference type="InterPro" id="IPR010718">
    <property type="entry name" value="DUF1294"/>
</dbReference>
<keyword evidence="1" id="KW-0472">Membrane</keyword>
<accession>A0ABS5NVE7</accession>
<protein>
    <submittedName>
        <fullName evidence="2">DUF1294 domain-containing protein</fullName>
    </submittedName>
</protein>
<dbReference type="EMBL" id="JAGYPM010000003">
    <property type="protein sequence ID" value="MBS4191556.1"/>
    <property type="molecule type" value="Genomic_DNA"/>
</dbReference>
<feature type="transmembrane region" description="Helical" evidence="1">
    <location>
        <begin position="34"/>
        <end position="57"/>
    </location>
</feature>
<feature type="transmembrane region" description="Helical" evidence="1">
    <location>
        <begin position="6"/>
        <end position="22"/>
    </location>
</feature>
<comment type="caution">
    <text evidence="2">The sequence shown here is derived from an EMBL/GenBank/DDBJ whole genome shotgun (WGS) entry which is preliminary data.</text>
</comment>
<keyword evidence="1" id="KW-1133">Transmembrane helix</keyword>
<evidence type="ECO:0000313" key="2">
    <source>
        <dbReference type="EMBL" id="MBS4191556.1"/>
    </source>
</evidence>
<dbReference type="Proteomes" id="UP000681027">
    <property type="component" value="Unassembled WGS sequence"/>
</dbReference>
<feature type="transmembrane region" description="Helical" evidence="1">
    <location>
        <begin position="69"/>
        <end position="89"/>
    </location>
</feature>
<sequence>MLKLIISSFIIMNLVGIYIMKVDKKKAKLKQYRISEGTLWLVAFLFGAVGMTLGMKLFRHKTKHFQFKYGLPFLSIVEIGLFLYLINLLS</sequence>